<dbReference type="Proteomes" id="UP000295709">
    <property type="component" value="Unassembled WGS sequence"/>
</dbReference>
<dbReference type="NCBIfam" id="TIGR04057">
    <property type="entry name" value="SusC_RagA_signa"/>
    <property type="match status" value="1"/>
</dbReference>
<dbReference type="InterPro" id="IPR023996">
    <property type="entry name" value="TonB-dep_OMP_SusC/RagA"/>
</dbReference>
<keyword evidence="2 7" id="KW-0813">Transport</keyword>
<organism evidence="10 12">
    <name type="scientific">Chryseobacterium daecheongense</name>
    <dbReference type="NCBI Taxonomy" id="192389"/>
    <lineage>
        <taxon>Bacteria</taxon>
        <taxon>Pseudomonadati</taxon>
        <taxon>Bacteroidota</taxon>
        <taxon>Flavobacteriia</taxon>
        <taxon>Flavobacteriales</taxon>
        <taxon>Weeksellaceae</taxon>
        <taxon>Chryseobacterium group</taxon>
        <taxon>Chryseobacterium</taxon>
    </lineage>
</organism>
<evidence type="ECO:0000256" key="7">
    <source>
        <dbReference type="PROSITE-ProRule" id="PRU01360"/>
    </source>
</evidence>
<feature type="signal peptide" evidence="8">
    <location>
        <begin position="1"/>
        <end position="18"/>
    </location>
</feature>
<evidence type="ECO:0000256" key="5">
    <source>
        <dbReference type="ARBA" id="ARBA00023136"/>
    </source>
</evidence>
<reference evidence="11 13" key="2">
    <citation type="submission" date="2019-03" db="EMBL/GenBank/DDBJ databases">
        <title>Genomic Encyclopedia of Archaeal and Bacterial Type Strains, Phase II (KMG-II): from individual species to whole genera.</title>
        <authorList>
            <person name="Goeker M."/>
        </authorList>
    </citation>
    <scope>NUCLEOTIDE SEQUENCE [LARGE SCALE GENOMIC DNA]</scope>
    <source>
        <strain evidence="11 13">DSM 15235</strain>
    </source>
</reference>
<evidence type="ECO:0000256" key="8">
    <source>
        <dbReference type="SAM" id="SignalP"/>
    </source>
</evidence>
<dbReference type="RefSeq" id="WP_123263885.1">
    <property type="nucleotide sequence ID" value="NZ_RJTX01000004.1"/>
</dbReference>
<dbReference type="InterPro" id="IPR012910">
    <property type="entry name" value="Plug_dom"/>
</dbReference>
<dbReference type="OrthoDB" id="9768177at2"/>
<sequence>MRKIVVPVVLAFSVSGYAQETKASDTAKTTNIQEVVVTSLGIKRQARSLTYSSQQIGGDDLTEVKTPNLLNSINGKVSNVQINKTNGGVGGSVRVVMRGDKSTRNSQPLYVIDGIPIINNTGVTGTGGPNVDYFNSMPDTGDVLSTINPEDIESINFLKGASAAALYGAQGSNGAILITTKKGSAGRSNLSYSSSLTFDRVYDLPELQHSYLQTTPYDPANGNTGSYDSWGAKGSSKDYTKDFFQTGVTWINSVSFQAGNEKSTSFFSLGNTTNKGIIPTSNLDQYNINYRTTSKFLNDKLVLDANVMASLQTSKNRLSPGSYFSPITNLYWLPRGIDFDHFAQNYYYFDQTRYLDAQNWWAIKPNGEFADNETQNPYWILNKNPVITKNKNIYGSAALSYTINNWLTAKVRGNYNYFNSDSQRNVAAFSQPTVLGSKDSNGKIYKNTLEKTTIYGDALLIGNPKINDDISLDFTLGASISDLKYNITTIENNKLFVANLFALNNLDWGNEQGQGVFGNGRSYIITHPQRQDQSVFASASLGYKSKVYLDLTFRNDWSSTLAGTGNNGIDYESIGANGILSEIFDLPQAISFWKVRASYATVGNALDPTSTIPQPEFNAGVITGSYSSAPADDVRFRDLFPKPEFNKTFEAGTELRMFKNRLSFDFTFYKSVVSNQFLKGVDAATNFGMQSGKVDINAGKIENIGFESSLSYKVFNNGKFSWITTLNASSNKNTIKELLPLKYYSDPEKLFVLTGGGFNMLKVGGSFGDLYGTAFKRDTQGRIVVDANGVPIKDSNEKQYLGNPNPKFMLGLNNNFNIGNFNVSFLVDGRFGGQVLGFTQSVNDGLGVSQTSADSRDAGGVSIPNAVYENGTPYTGLTDAEHYYKVVGGRGGINEAYIYKATAVRLRQASIAYTFKTNSKVFRDATLSIIGTNLFFFYKDAPFDPEQVSGVNPGGVGVDMFGMPITRSLGFSLKANF</sequence>
<reference evidence="10 12" key="1">
    <citation type="submission" date="2018-11" db="EMBL/GenBank/DDBJ databases">
        <title>Proposal to divide the Flavobacteriaceae and reorganize its genera based on Amino Acid Identity values calculated from whole genome sequences.</title>
        <authorList>
            <person name="Nicholson A.C."/>
            <person name="Gulvik C.A."/>
            <person name="Whitney A.M."/>
            <person name="Humrighouse B.W."/>
            <person name="Bell M."/>
            <person name="Holmes B."/>
            <person name="Steigerwalt A."/>
            <person name="Villarma A."/>
            <person name="Sheth M."/>
            <person name="Batra D."/>
            <person name="Pryor J."/>
            <person name="Bernardet J.-F."/>
            <person name="Hugo C."/>
            <person name="Kampfer P."/>
            <person name="Newman J."/>
            <person name="Mcquiston J.R."/>
        </authorList>
    </citation>
    <scope>NUCLEOTIDE SEQUENCE [LARGE SCALE GENOMIC DNA]</scope>
    <source>
        <strain evidence="10 12">DSM 15235</strain>
    </source>
</reference>
<comment type="subcellular location">
    <subcellularLocation>
        <location evidence="1 7">Cell outer membrane</location>
        <topology evidence="1 7">Multi-pass membrane protein</topology>
    </subcellularLocation>
</comment>
<dbReference type="InterPro" id="IPR037066">
    <property type="entry name" value="Plug_dom_sf"/>
</dbReference>
<dbReference type="NCBIfam" id="TIGR04056">
    <property type="entry name" value="OMP_RagA_SusC"/>
    <property type="match status" value="1"/>
</dbReference>
<gene>
    <name evidence="11" type="ORF">BCF50_2872</name>
    <name evidence="10" type="ORF">EGI05_15230</name>
</gene>
<keyword evidence="13" id="KW-1185">Reference proteome</keyword>
<feature type="domain" description="TonB-dependent receptor plug" evidence="9">
    <location>
        <begin position="47"/>
        <end position="175"/>
    </location>
</feature>
<dbReference type="SUPFAM" id="SSF56935">
    <property type="entry name" value="Porins"/>
    <property type="match status" value="1"/>
</dbReference>
<evidence type="ECO:0000313" key="12">
    <source>
        <dbReference type="Proteomes" id="UP000269375"/>
    </source>
</evidence>
<dbReference type="PROSITE" id="PS52016">
    <property type="entry name" value="TONB_DEPENDENT_REC_3"/>
    <property type="match status" value="1"/>
</dbReference>
<comment type="similarity">
    <text evidence="7">Belongs to the TonB-dependent receptor family.</text>
</comment>
<dbReference type="InterPro" id="IPR036942">
    <property type="entry name" value="Beta-barrel_TonB_sf"/>
</dbReference>
<evidence type="ECO:0000256" key="6">
    <source>
        <dbReference type="ARBA" id="ARBA00023237"/>
    </source>
</evidence>
<keyword evidence="6 7" id="KW-0998">Cell outer membrane</keyword>
<evidence type="ECO:0000256" key="1">
    <source>
        <dbReference type="ARBA" id="ARBA00004571"/>
    </source>
</evidence>
<evidence type="ECO:0000256" key="3">
    <source>
        <dbReference type="ARBA" id="ARBA00022452"/>
    </source>
</evidence>
<dbReference type="EMBL" id="SOQW01000003">
    <property type="protein sequence ID" value="TDX91734.1"/>
    <property type="molecule type" value="Genomic_DNA"/>
</dbReference>
<evidence type="ECO:0000313" key="13">
    <source>
        <dbReference type="Proteomes" id="UP000295709"/>
    </source>
</evidence>
<name>A0A3N0VT01_9FLAO</name>
<evidence type="ECO:0000313" key="10">
    <source>
        <dbReference type="EMBL" id="ROH95871.1"/>
    </source>
</evidence>
<proteinExistence type="inferred from homology"/>
<feature type="chain" id="PRO_5018139737" evidence="8">
    <location>
        <begin position="19"/>
        <end position="977"/>
    </location>
</feature>
<dbReference type="Gene3D" id="2.170.130.10">
    <property type="entry name" value="TonB-dependent receptor, plug domain"/>
    <property type="match status" value="1"/>
</dbReference>
<comment type="caution">
    <text evidence="10">The sequence shown here is derived from an EMBL/GenBank/DDBJ whole genome shotgun (WGS) entry which is preliminary data.</text>
</comment>
<keyword evidence="5 7" id="KW-0472">Membrane</keyword>
<dbReference type="AlphaFoldDB" id="A0A3N0VT01"/>
<dbReference type="InterPro" id="IPR023997">
    <property type="entry name" value="TonB-dep_OMP_SusC/RagA_CS"/>
</dbReference>
<evidence type="ECO:0000259" key="9">
    <source>
        <dbReference type="Pfam" id="PF07715"/>
    </source>
</evidence>
<dbReference type="GO" id="GO:0009279">
    <property type="term" value="C:cell outer membrane"/>
    <property type="evidence" value="ECO:0007669"/>
    <property type="project" value="UniProtKB-SubCell"/>
</dbReference>
<keyword evidence="4 7" id="KW-0812">Transmembrane</keyword>
<dbReference type="InterPro" id="IPR039426">
    <property type="entry name" value="TonB-dep_rcpt-like"/>
</dbReference>
<keyword evidence="8" id="KW-0732">Signal</keyword>
<dbReference type="Gene3D" id="2.40.170.20">
    <property type="entry name" value="TonB-dependent receptor, beta-barrel domain"/>
    <property type="match status" value="1"/>
</dbReference>
<dbReference type="Pfam" id="PF07715">
    <property type="entry name" value="Plug"/>
    <property type="match status" value="1"/>
</dbReference>
<evidence type="ECO:0000313" key="11">
    <source>
        <dbReference type="EMBL" id="TDX91734.1"/>
    </source>
</evidence>
<dbReference type="Proteomes" id="UP000269375">
    <property type="component" value="Unassembled WGS sequence"/>
</dbReference>
<protein>
    <submittedName>
        <fullName evidence="10">SusC/RagA family TonB-linked outer membrane protein</fullName>
    </submittedName>
    <submittedName>
        <fullName evidence="11">TonB-linked SusC/RagA family outer membrane protein</fullName>
    </submittedName>
</protein>
<dbReference type="EMBL" id="RJTX01000004">
    <property type="protein sequence ID" value="ROH95871.1"/>
    <property type="molecule type" value="Genomic_DNA"/>
</dbReference>
<accession>A0A3N0VT01</accession>
<keyword evidence="3 7" id="KW-1134">Transmembrane beta strand</keyword>
<evidence type="ECO:0000256" key="2">
    <source>
        <dbReference type="ARBA" id="ARBA00022448"/>
    </source>
</evidence>
<evidence type="ECO:0000256" key="4">
    <source>
        <dbReference type="ARBA" id="ARBA00022692"/>
    </source>
</evidence>